<proteinExistence type="predicted"/>
<dbReference type="PRINTS" id="PR00019">
    <property type="entry name" value="LEURICHRPT"/>
</dbReference>
<dbReference type="SUPFAM" id="SSF52058">
    <property type="entry name" value="L domain-like"/>
    <property type="match status" value="1"/>
</dbReference>
<dbReference type="Pfam" id="PF13855">
    <property type="entry name" value="LRR_8"/>
    <property type="match status" value="1"/>
</dbReference>
<dbReference type="Pfam" id="PF00560">
    <property type="entry name" value="LRR_1"/>
    <property type="match status" value="1"/>
</dbReference>
<name>A0A7K7VYS4_9AVES</name>
<comment type="caution">
    <text evidence="3">The sequence shown here is derived from an EMBL/GenBank/DDBJ whole genome shotgun (WGS) entry which is preliminary data.</text>
</comment>
<dbReference type="Proteomes" id="UP000531559">
    <property type="component" value="Unassembled WGS sequence"/>
</dbReference>
<dbReference type="OrthoDB" id="660555at2759"/>
<keyword evidence="2" id="KW-0677">Repeat</keyword>
<sequence length="222" mass="24417">PDCRWDGNFIVNCSFTGISAIPEDVTPTVLTADLSYNNIKTVLRTTARNQDWMLKHLNLSNNLISELPFATTFRNLPSLETLNLNGNALSTLTLGLPAAAHVAEQDDEASQLLPALEVLAVERNSLNAIPEGLGTLQSLQTVHLSSNDILQIDVNDFQNCSQLKNIYLQDNKITKIHPEAFKDLKNLQVVDLRGNALTTLPPQMLNNLNIFQLGVDSSNNPC</sequence>
<evidence type="ECO:0000256" key="2">
    <source>
        <dbReference type="ARBA" id="ARBA00022737"/>
    </source>
</evidence>
<accession>A0A7K7VYS4</accession>
<feature type="non-terminal residue" evidence="3">
    <location>
        <position position="222"/>
    </location>
</feature>
<evidence type="ECO:0000256" key="1">
    <source>
        <dbReference type="ARBA" id="ARBA00022614"/>
    </source>
</evidence>
<keyword evidence="1" id="KW-0433">Leucine-rich repeat</keyword>
<dbReference type="InterPro" id="IPR050541">
    <property type="entry name" value="LRR_TM_domain-containing"/>
</dbReference>
<protein>
    <submittedName>
        <fullName evidence="3">LRC66 protein</fullName>
    </submittedName>
</protein>
<reference evidence="3 4" key="1">
    <citation type="submission" date="2019-09" db="EMBL/GenBank/DDBJ databases">
        <title>Bird 10,000 Genomes (B10K) Project - Family phase.</title>
        <authorList>
            <person name="Zhang G."/>
        </authorList>
    </citation>
    <scope>NUCLEOTIDE SEQUENCE [LARGE SCALE GENOMIC DNA]</scope>
    <source>
        <strain evidence="3">B10K-MSB-01</strain>
    </source>
</reference>
<dbReference type="InterPro" id="IPR001611">
    <property type="entry name" value="Leu-rich_rpt"/>
</dbReference>
<organism evidence="3 4">
    <name type="scientific">Nothocercus julius</name>
    <dbReference type="NCBI Taxonomy" id="2585813"/>
    <lineage>
        <taxon>Eukaryota</taxon>
        <taxon>Metazoa</taxon>
        <taxon>Chordata</taxon>
        <taxon>Craniata</taxon>
        <taxon>Vertebrata</taxon>
        <taxon>Euteleostomi</taxon>
        <taxon>Archelosauria</taxon>
        <taxon>Archosauria</taxon>
        <taxon>Dinosauria</taxon>
        <taxon>Saurischia</taxon>
        <taxon>Theropoda</taxon>
        <taxon>Coelurosauria</taxon>
        <taxon>Aves</taxon>
        <taxon>Palaeognathae</taxon>
        <taxon>Tinamiformes</taxon>
        <taxon>Tinamidae</taxon>
        <taxon>Nothocercus</taxon>
    </lineage>
</organism>
<evidence type="ECO:0000313" key="3">
    <source>
        <dbReference type="EMBL" id="NXA46625.1"/>
    </source>
</evidence>
<gene>
    <name evidence="3" type="primary">Lrrc66</name>
    <name evidence="3" type="ORF">NOTJUL_R05686</name>
</gene>
<dbReference type="PANTHER" id="PTHR24369:SF213">
    <property type="entry name" value="INSULIN LIKE GROWTH FACTOR BINDING PROTEIN ACID LABILE SUBUNIT"/>
    <property type="match status" value="1"/>
</dbReference>
<dbReference type="AlphaFoldDB" id="A0A7K7VYS4"/>
<dbReference type="Gene3D" id="3.80.10.10">
    <property type="entry name" value="Ribonuclease Inhibitor"/>
    <property type="match status" value="2"/>
</dbReference>
<dbReference type="PANTHER" id="PTHR24369">
    <property type="entry name" value="ANTIGEN BSP, PUTATIVE-RELATED"/>
    <property type="match status" value="1"/>
</dbReference>
<evidence type="ECO:0000313" key="4">
    <source>
        <dbReference type="Proteomes" id="UP000531559"/>
    </source>
</evidence>
<dbReference type="EMBL" id="VZSV01000017">
    <property type="protein sequence ID" value="NXA46625.1"/>
    <property type="molecule type" value="Genomic_DNA"/>
</dbReference>
<dbReference type="SMART" id="SM00369">
    <property type="entry name" value="LRR_TYP"/>
    <property type="match status" value="6"/>
</dbReference>
<dbReference type="InterPro" id="IPR032675">
    <property type="entry name" value="LRR_dom_sf"/>
</dbReference>
<dbReference type="GO" id="GO:0005886">
    <property type="term" value="C:plasma membrane"/>
    <property type="evidence" value="ECO:0007669"/>
    <property type="project" value="TreeGrafter"/>
</dbReference>
<keyword evidence="4" id="KW-1185">Reference proteome</keyword>
<dbReference type="InterPro" id="IPR025875">
    <property type="entry name" value="Leu-rich_rpt_4"/>
</dbReference>
<dbReference type="PROSITE" id="PS51450">
    <property type="entry name" value="LRR"/>
    <property type="match status" value="2"/>
</dbReference>
<dbReference type="InterPro" id="IPR003591">
    <property type="entry name" value="Leu-rich_rpt_typical-subtyp"/>
</dbReference>
<dbReference type="Pfam" id="PF12799">
    <property type="entry name" value="LRR_4"/>
    <property type="match status" value="1"/>
</dbReference>
<feature type="non-terminal residue" evidence="3">
    <location>
        <position position="1"/>
    </location>
</feature>